<accession>A0A5C7I798</accession>
<gene>
    <name evidence="2" type="ORF">EZV62_012019</name>
</gene>
<evidence type="ECO:0000256" key="1">
    <source>
        <dbReference type="SAM" id="MobiDB-lite"/>
    </source>
</evidence>
<proteinExistence type="predicted"/>
<dbReference type="Proteomes" id="UP000323000">
    <property type="component" value="Chromosome 4"/>
</dbReference>
<comment type="caution">
    <text evidence="2">The sequence shown here is derived from an EMBL/GenBank/DDBJ whole genome shotgun (WGS) entry which is preliminary data.</text>
</comment>
<sequence length="296" mass="33030">MSLVIGPHGKILLLEAMGERSCLNRKNGKHVTGKRRSRIMVTTKQQCLITLSQEKVSVISQFVGKNMELHGFTVEPESTREYPSKRGRQEGSFTDESSEWTAVDYLKLPFGNWNDELVVESFCEEEAEAILSLPPCASAMDDISHGMKLDVVCLICLKHAKTTFHTLWLCHVLLSLRSLCGLIGDVSSIGVVIRDSQGHVRASLCQKLNGFYQPKSLRPWLFLRGLVWLLILDVPFSEVGVVVQDILNLLIKVNGSVVSFVTRLANKVAHMSESVWLDDCPLSVESLILGDYPSYL</sequence>
<name>A0A5C7I798_9ROSI</name>
<dbReference type="OrthoDB" id="1906820at2759"/>
<protein>
    <submittedName>
        <fullName evidence="2">Uncharacterized protein</fullName>
    </submittedName>
</protein>
<dbReference type="EMBL" id="VAHF01000004">
    <property type="protein sequence ID" value="TXG65025.1"/>
    <property type="molecule type" value="Genomic_DNA"/>
</dbReference>
<reference evidence="3" key="1">
    <citation type="journal article" date="2019" name="Gigascience">
        <title>De novo genome assembly of the endangered Acer yangbiense, a plant species with extremely small populations endemic to Yunnan Province, China.</title>
        <authorList>
            <person name="Yang J."/>
            <person name="Wariss H.M."/>
            <person name="Tao L."/>
            <person name="Zhang R."/>
            <person name="Yun Q."/>
            <person name="Hollingsworth P."/>
            <person name="Dao Z."/>
            <person name="Luo G."/>
            <person name="Guo H."/>
            <person name="Ma Y."/>
            <person name="Sun W."/>
        </authorList>
    </citation>
    <scope>NUCLEOTIDE SEQUENCE [LARGE SCALE GENOMIC DNA]</scope>
    <source>
        <strain evidence="3">cv. Malutang</strain>
    </source>
</reference>
<evidence type="ECO:0000313" key="2">
    <source>
        <dbReference type="EMBL" id="TXG65025.1"/>
    </source>
</evidence>
<evidence type="ECO:0000313" key="3">
    <source>
        <dbReference type="Proteomes" id="UP000323000"/>
    </source>
</evidence>
<keyword evidence="3" id="KW-1185">Reference proteome</keyword>
<feature type="region of interest" description="Disordered" evidence="1">
    <location>
        <begin position="76"/>
        <end position="95"/>
    </location>
</feature>
<organism evidence="2 3">
    <name type="scientific">Acer yangbiense</name>
    <dbReference type="NCBI Taxonomy" id="1000413"/>
    <lineage>
        <taxon>Eukaryota</taxon>
        <taxon>Viridiplantae</taxon>
        <taxon>Streptophyta</taxon>
        <taxon>Embryophyta</taxon>
        <taxon>Tracheophyta</taxon>
        <taxon>Spermatophyta</taxon>
        <taxon>Magnoliopsida</taxon>
        <taxon>eudicotyledons</taxon>
        <taxon>Gunneridae</taxon>
        <taxon>Pentapetalae</taxon>
        <taxon>rosids</taxon>
        <taxon>malvids</taxon>
        <taxon>Sapindales</taxon>
        <taxon>Sapindaceae</taxon>
        <taxon>Hippocastanoideae</taxon>
        <taxon>Acereae</taxon>
        <taxon>Acer</taxon>
    </lineage>
</organism>
<dbReference type="AlphaFoldDB" id="A0A5C7I798"/>
<feature type="compositionally biased region" description="Basic and acidic residues" evidence="1">
    <location>
        <begin position="77"/>
        <end position="89"/>
    </location>
</feature>